<dbReference type="RefSeq" id="WP_190354988.1">
    <property type="nucleotide sequence ID" value="NZ_JAZAQF010000069.1"/>
</dbReference>
<evidence type="ECO:0000313" key="2">
    <source>
        <dbReference type="EMBL" id="MFG3818313.1"/>
    </source>
</evidence>
<accession>A0ABW7CE74</accession>
<feature type="transmembrane region" description="Helical" evidence="1">
    <location>
        <begin position="60"/>
        <end position="82"/>
    </location>
</feature>
<dbReference type="Proteomes" id="UP001604335">
    <property type="component" value="Unassembled WGS sequence"/>
</dbReference>
<protein>
    <submittedName>
        <fullName evidence="2">Phage holin family protein</fullName>
    </submittedName>
</protein>
<feature type="transmembrane region" description="Helical" evidence="1">
    <location>
        <begin position="6"/>
        <end position="23"/>
    </location>
</feature>
<dbReference type="Pfam" id="PF04020">
    <property type="entry name" value="Phage_holin_4_2"/>
    <property type="match status" value="1"/>
</dbReference>
<dbReference type="InterPro" id="IPR007165">
    <property type="entry name" value="Phage_holin_4_2"/>
</dbReference>
<sequence length="121" mass="12904">MVSFLIVAVVIAVGLILLTYLPFGVEVDSPWKALIAGIVLGVLQGLARAVPGWLTFLPKLLTLGLFSLIVSTLLFGLAAWLVEGFRLKNGIWSALLGAVFISIFQSLVLGVLGNFLPVLNQ</sequence>
<name>A0ABW7CE74_9CYAN</name>
<dbReference type="EMBL" id="JAZAQF010000069">
    <property type="protein sequence ID" value="MFG3818313.1"/>
    <property type="molecule type" value="Genomic_DNA"/>
</dbReference>
<dbReference type="PANTHER" id="PTHR37309:SF1">
    <property type="entry name" value="SLR0284 PROTEIN"/>
    <property type="match status" value="1"/>
</dbReference>
<keyword evidence="1" id="KW-0812">Transmembrane</keyword>
<feature type="transmembrane region" description="Helical" evidence="1">
    <location>
        <begin position="35"/>
        <end position="54"/>
    </location>
</feature>
<feature type="transmembrane region" description="Helical" evidence="1">
    <location>
        <begin position="94"/>
        <end position="116"/>
    </location>
</feature>
<evidence type="ECO:0000313" key="3">
    <source>
        <dbReference type="Proteomes" id="UP001604335"/>
    </source>
</evidence>
<comment type="caution">
    <text evidence="2">The sequence shown here is derived from an EMBL/GenBank/DDBJ whole genome shotgun (WGS) entry which is preliminary data.</text>
</comment>
<reference evidence="3" key="1">
    <citation type="journal article" date="2024" name="Algal Res.">
        <title>Biochemical, toxicological and genomic investigation of a high-biomass producing Limnothrix strain isolated from Italian shallow drinking water reservoir.</title>
        <authorList>
            <person name="Simonazzi M."/>
            <person name="Shishido T.K."/>
            <person name="Delbaje E."/>
            <person name="Wahlsten M."/>
            <person name="Fewer D.P."/>
            <person name="Sivonen K."/>
            <person name="Pezzolesi L."/>
            <person name="Pistocchi R."/>
        </authorList>
    </citation>
    <scope>NUCLEOTIDE SEQUENCE [LARGE SCALE GENOMIC DNA]</scope>
    <source>
        <strain evidence="3">LRLZ20PSL1</strain>
    </source>
</reference>
<evidence type="ECO:0000256" key="1">
    <source>
        <dbReference type="SAM" id="Phobius"/>
    </source>
</evidence>
<keyword evidence="1" id="KW-0472">Membrane</keyword>
<organism evidence="2 3">
    <name type="scientific">Limnothrix redekei LRLZ20PSL1</name>
    <dbReference type="NCBI Taxonomy" id="3112953"/>
    <lineage>
        <taxon>Bacteria</taxon>
        <taxon>Bacillati</taxon>
        <taxon>Cyanobacteriota</taxon>
        <taxon>Cyanophyceae</taxon>
        <taxon>Pseudanabaenales</taxon>
        <taxon>Pseudanabaenaceae</taxon>
        <taxon>Limnothrix</taxon>
    </lineage>
</organism>
<proteinExistence type="predicted"/>
<keyword evidence="3" id="KW-1185">Reference proteome</keyword>
<dbReference type="PANTHER" id="PTHR37309">
    <property type="entry name" value="SLR0284 PROTEIN"/>
    <property type="match status" value="1"/>
</dbReference>
<gene>
    <name evidence="2" type="ORF">VPK24_11750</name>
</gene>
<keyword evidence="1" id="KW-1133">Transmembrane helix</keyword>